<evidence type="ECO:0000256" key="2">
    <source>
        <dbReference type="ARBA" id="ARBA00022574"/>
    </source>
</evidence>
<dbReference type="PANTHER" id="PTHR16453">
    <property type="entry name" value="WD40 DOMAIN-CONTAINING PROTEIN MIO FAMILY MEMBER"/>
    <property type="match status" value="1"/>
</dbReference>
<reference evidence="7 8" key="1">
    <citation type="journal article" date="2016" name="Genome Biol. Evol.">
        <title>Divergent and convergent evolution of fungal pathogenicity.</title>
        <authorList>
            <person name="Shang Y."/>
            <person name="Xiao G."/>
            <person name="Zheng P."/>
            <person name="Cen K."/>
            <person name="Zhan S."/>
            <person name="Wang C."/>
        </authorList>
    </citation>
    <scope>NUCLEOTIDE SEQUENCE [LARGE SCALE GENOMIC DNA]</scope>
    <source>
        <strain evidence="7 8">ARSEF 7405</strain>
    </source>
</reference>
<dbReference type="InterPro" id="IPR031488">
    <property type="entry name" value="Zn_ribbon_mio"/>
</dbReference>
<sequence>METAIRWSPTSTTSQQRFLYVDIAGKALKLCEVHEDCKRPVISYDVVSQHQRLSPFLAFDWWPYQESLVAIGLASGEAVVYRMEDEGASSIVFPVRSQRYCNAVAFSSHGLLASGLDKVRIDFSLQVWDVNQKLASPDSQGYRAAEPLRKLASAEPVCSVKFFKDHPDTLVAGIKSGYVRIYDLRESNGNPSLQFSTKNIHNLAIDPLDENYIASCDPVNGGHISIWDRRAGAKFTPATMFSTDGQQKAAALDYENVTGPKSSIWGLRFSPTKRGTLAMLSDSGDFKVFELGKEYVSEEYLSSFDQTMGHDSANAYARPIYTRNTRSFPSPFSGTSQMDDDSQKVKAFDFLNLGTSNDAHAVTVLGNKNVALYSLPRPHRPMSISSQGPLAYGCHSQDDMSFKIIEPSISPHFKISAEIENIRERSRSQLLRESIPLSLTPLDEAKNPLVVTLPNLIPLSRREQREKLLSVGLPRGLPVEDVLTWLSIPKYRCQEGYLPSNPQNTEIIAEDAGLVELWNWINRARARSDGNSMVIHNIDMNYLGVFFIWNNRLGRSLGSRILTGLSNRSIDVSSLIQDLVEELALPEGKACFTENLAHRQLCLHVLGAVEYAEDLEKIMQELVDEHKQTKAAALALFQDETKLAYQALMKNQPTQAHKLLAMAIIGASRGQLDPDWEETCAEIARELTDPYSRAILALVSKGDWGSVIDEKTLPLKYRVEVALRWLPDDELTIWLRDITSESIIQGDVEGIVLTGLDHAAMDLFQCYIKKFHDVQTPVLAMSHTIPRFISDQENKTRFEAWRELYRRQVNSWKAHLSRVKFDVESRKLASTWDGRQLFKPPAQQISLVCNYCTKPLSQYDGTSGTETPTTASANRNNIAGGPAEGVHTTSTNPLGTSAATGTVCPKCGRHMPRCGVCSLWLGTVDPMAKSSIAEDEKKKQAESRESIDLKTPQPATAENVDELMKRFVVFCSNCNHGFHAHHARNWFSKHRICPVAECNCICDR</sequence>
<dbReference type="InterPro" id="IPR049092">
    <property type="entry name" value="MIOS_a-sol"/>
</dbReference>
<evidence type="ECO:0000313" key="8">
    <source>
        <dbReference type="Proteomes" id="UP000242877"/>
    </source>
</evidence>
<feature type="compositionally biased region" description="Basic and acidic residues" evidence="4">
    <location>
        <begin position="932"/>
        <end position="948"/>
    </location>
</feature>
<evidence type="ECO:0000259" key="6">
    <source>
        <dbReference type="Pfam" id="PF21719"/>
    </source>
</evidence>
<comment type="similarity">
    <text evidence="1">Belongs to the WD repeat mio family.</text>
</comment>
<dbReference type="Gene3D" id="2.130.10.10">
    <property type="entry name" value="YVTN repeat-like/Quinoprotein amine dehydrogenase"/>
    <property type="match status" value="1"/>
</dbReference>
<name>A0A167ZJD1_9EURO</name>
<organism evidence="7 8">
    <name type="scientific">Ascosphaera apis ARSEF 7405</name>
    <dbReference type="NCBI Taxonomy" id="392613"/>
    <lineage>
        <taxon>Eukaryota</taxon>
        <taxon>Fungi</taxon>
        <taxon>Dikarya</taxon>
        <taxon>Ascomycota</taxon>
        <taxon>Pezizomycotina</taxon>
        <taxon>Eurotiomycetes</taxon>
        <taxon>Eurotiomycetidae</taxon>
        <taxon>Onygenales</taxon>
        <taxon>Ascosphaeraceae</taxon>
        <taxon>Ascosphaera</taxon>
    </lineage>
</organism>
<dbReference type="InterPro" id="IPR036322">
    <property type="entry name" value="WD40_repeat_dom_sf"/>
</dbReference>
<comment type="caution">
    <text evidence="7">The sequence shown here is derived from an EMBL/GenBank/DDBJ whole genome shotgun (WGS) entry which is preliminary data.</text>
</comment>
<dbReference type="Pfam" id="PF17034">
    <property type="entry name" value="zinc_ribbon_16"/>
    <property type="match status" value="1"/>
</dbReference>
<evidence type="ECO:0000259" key="5">
    <source>
        <dbReference type="Pfam" id="PF17034"/>
    </source>
</evidence>
<dbReference type="InterPro" id="IPR001680">
    <property type="entry name" value="WD40_rpt"/>
</dbReference>
<keyword evidence="2" id="KW-0853">WD repeat</keyword>
<dbReference type="Proteomes" id="UP000242877">
    <property type="component" value="Unassembled WGS sequence"/>
</dbReference>
<evidence type="ECO:0000256" key="4">
    <source>
        <dbReference type="SAM" id="MobiDB-lite"/>
    </source>
</evidence>
<feature type="domain" description="MIOS-like alpha-solenoid" evidence="6">
    <location>
        <begin position="500"/>
        <end position="723"/>
    </location>
</feature>
<keyword evidence="3" id="KW-0677">Repeat</keyword>
<dbReference type="EMBL" id="AZGZ01000010">
    <property type="protein sequence ID" value="KZZ92737.1"/>
    <property type="molecule type" value="Genomic_DNA"/>
</dbReference>
<dbReference type="InterPro" id="IPR015943">
    <property type="entry name" value="WD40/YVTN_repeat-like_dom_sf"/>
</dbReference>
<feature type="region of interest" description="Disordered" evidence="4">
    <location>
        <begin position="930"/>
        <end position="954"/>
    </location>
</feature>
<evidence type="ECO:0000313" key="7">
    <source>
        <dbReference type="EMBL" id="KZZ92737.1"/>
    </source>
</evidence>
<feature type="domain" description="GATOR2 complex protein MIO zinc-ribbon like" evidence="5">
    <location>
        <begin position="849"/>
        <end position="1003"/>
    </location>
</feature>
<dbReference type="InterPro" id="IPR037593">
    <property type="entry name" value="MIOS/Sea4"/>
</dbReference>
<evidence type="ECO:0000256" key="3">
    <source>
        <dbReference type="ARBA" id="ARBA00022737"/>
    </source>
</evidence>
<dbReference type="OrthoDB" id="341486at2759"/>
<gene>
    <name evidence="7" type="ORF">AAP_02818</name>
</gene>
<evidence type="ECO:0000256" key="1">
    <source>
        <dbReference type="ARBA" id="ARBA00009713"/>
    </source>
</evidence>
<dbReference type="SUPFAM" id="SSF50978">
    <property type="entry name" value="WD40 repeat-like"/>
    <property type="match status" value="1"/>
</dbReference>
<dbReference type="GO" id="GO:1904263">
    <property type="term" value="P:positive regulation of TORC1 signaling"/>
    <property type="evidence" value="ECO:0007669"/>
    <property type="project" value="TreeGrafter"/>
</dbReference>
<accession>A0A167ZJD1</accession>
<dbReference type="GO" id="GO:0016874">
    <property type="term" value="F:ligase activity"/>
    <property type="evidence" value="ECO:0007669"/>
    <property type="project" value="UniProtKB-KW"/>
</dbReference>
<dbReference type="Pfam" id="PF21719">
    <property type="entry name" value="MIOS_a-sol"/>
    <property type="match status" value="1"/>
</dbReference>
<dbReference type="PANTHER" id="PTHR16453:SF9">
    <property type="entry name" value="GATOR COMPLEX PROTEIN MIOS"/>
    <property type="match status" value="1"/>
</dbReference>
<dbReference type="VEuPathDB" id="FungiDB:AAP_02818"/>
<dbReference type="SMART" id="SM00320">
    <property type="entry name" value="WD40"/>
    <property type="match status" value="4"/>
</dbReference>
<proteinExistence type="inferred from homology"/>
<dbReference type="GO" id="GO:0005737">
    <property type="term" value="C:cytoplasm"/>
    <property type="evidence" value="ECO:0007669"/>
    <property type="project" value="TreeGrafter"/>
</dbReference>
<protein>
    <submittedName>
        <fullName evidence="7">Ubiquitin-protein ligase E3</fullName>
    </submittedName>
</protein>
<keyword evidence="7" id="KW-0436">Ligase</keyword>
<dbReference type="AlphaFoldDB" id="A0A167ZJD1"/>
<keyword evidence="8" id="KW-1185">Reference proteome</keyword>